<sequence>MTPSEIFNAPGPRYFSIASGRPFLTDLARGLTASLTAAGLDVSDAHIYLPTRRAARALSEAFLEAAGTNAALTPHIRALGDIDEDEFVLDDLGGTLDDELSLPPAISSANRRLILARLIAERDRVFFDGQHRWAGAISAADELGKLLDSLYTEEIDASDLDRIVPDGLAEHWQGSLEFLKIVTELWPNYLAEQSLFDPAARRIALIDKQTRRWEEVPPSRPIVIAGTTGSTPAVGRMMSTVAALPFGCVVLPGLDLRSPDHVWDAVDEPHPQSGLKSLIESLKVERGAIYSWPTADGNKSDPRADLVTMALRPADASDDWRQWAEEVKSNKDAISKALEGFSLVEARDEEREASIVASRLREVVSVPAQTAMLVTPDRDLARRVAIKMRRWGVVVDDSAGAPFANTPCGIFLRLTAAWLSDVSDPVHLMALLDHSRFGGGVSGKDRARAIGRVDRALRGLKPQGGFAGLRKRLELNSPLEGEFATFFETLERAAKLWPNPDASFTDRFEAHLAASEVLCGSDEEAGAERLWRGDDGDEGAALLATMRDSLGLITHDQSSEYVDIFTRLIAGGAVRRREPAHPRLSILGPLEARLQTADVIILAGLNEGVWPRDAAIDPFLSRPMRKELGLPSPERRIGLAAHDFAQLSASPEVLLTRSTRAGGKPTKPSRWIVRLKNILKGAQVLETVDVSQRSEAIAGLLDKPKDIKHIHAPKPLPPAEARPTEFAVTAIEKLLRDPYAIYARRILGLKKLDALSEDFSARHVGNLFHKIMEEYAHGPLPDVADREARLRALFDAHAPEYGYEARHDAFWRERVGDALVWLASWDTERRALGTPAVIEGKGEYSFDLNGTRYTLNARADRIDLLSTGGAFVIDYKTGDPPSLKMQQKFSPQLPLTGFIVEKGGFDELGAAPVDGFEYLKVVGRKAKERDAGLSGDDAAKLIAETRDGLVALLLHFADPENAYLSQPRPQYTDSFGDYDHLARRRERSAQGDGGGDE</sequence>
<name>A0ABV3Z5J0_9PROT</name>
<gene>
    <name evidence="3" type="primary">addB</name>
    <name evidence="3" type="ORF">ABFZ84_03465</name>
</gene>
<dbReference type="NCBIfam" id="TIGR02786">
    <property type="entry name" value="addB_alphas"/>
    <property type="match status" value="1"/>
</dbReference>
<dbReference type="Pfam" id="PF12705">
    <property type="entry name" value="PDDEXK_1"/>
    <property type="match status" value="1"/>
</dbReference>
<feature type="region of interest" description="Disordered" evidence="1">
    <location>
        <begin position="965"/>
        <end position="997"/>
    </location>
</feature>
<comment type="caution">
    <text evidence="3">The sequence shown here is derived from an EMBL/GenBank/DDBJ whole genome shotgun (WGS) entry which is preliminary data.</text>
</comment>
<dbReference type="Proteomes" id="UP001560685">
    <property type="component" value="Unassembled WGS sequence"/>
</dbReference>
<dbReference type="InterPro" id="IPR011604">
    <property type="entry name" value="PDDEXK-like_dom_sf"/>
</dbReference>
<dbReference type="RefSeq" id="WP_369312519.1">
    <property type="nucleotide sequence ID" value="NZ_JBEHZE010000001.1"/>
</dbReference>
<keyword evidence="4" id="KW-1185">Reference proteome</keyword>
<proteinExistence type="predicted"/>
<organism evidence="3 4">
    <name type="scientific">Hyphococcus lacteus</name>
    <dbReference type="NCBI Taxonomy" id="3143536"/>
    <lineage>
        <taxon>Bacteria</taxon>
        <taxon>Pseudomonadati</taxon>
        <taxon>Pseudomonadota</taxon>
        <taxon>Alphaproteobacteria</taxon>
        <taxon>Parvularculales</taxon>
        <taxon>Parvularculaceae</taxon>
        <taxon>Hyphococcus</taxon>
    </lineage>
</organism>
<feature type="domain" description="PD-(D/E)XK endonuclease-like" evidence="2">
    <location>
        <begin position="726"/>
        <end position="945"/>
    </location>
</feature>
<evidence type="ECO:0000313" key="4">
    <source>
        <dbReference type="Proteomes" id="UP001560685"/>
    </source>
</evidence>
<dbReference type="SUPFAM" id="SSF52540">
    <property type="entry name" value="P-loop containing nucleoside triphosphate hydrolases"/>
    <property type="match status" value="1"/>
</dbReference>
<protein>
    <submittedName>
        <fullName evidence="3">Double-strand break repair protein AddB</fullName>
    </submittedName>
</protein>
<evidence type="ECO:0000313" key="3">
    <source>
        <dbReference type="EMBL" id="MEX6632597.1"/>
    </source>
</evidence>
<dbReference type="EMBL" id="JBEHZE010000001">
    <property type="protein sequence ID" value="MEX6632597.1"/>
    <property type="molecule type" value="Genomic_DNA"/>
</dbReference>
<reference evidence="3 4" key="1">
    <citation type="submission" date="2024-05" db="EMBL/GenBank/DDBJ databases">
        <title>Three bacterial strains, DH-69, EH-24, and ECK-19 isolated from coastal sediments.</title>
        <authorList>
            <person name="Ye Y.-Q."/>
            <person name="Du Z.-J."/>
        </authorList>
    </citation>
    <scope>NUCLEOTIDE SEQUENCE [LARGE SCALE GENOMIC DNA]</scope>
    <source>
        <strain evidence="3 4">ECK-19</strain>
    </source>
</reference>
<evidence type="ECO:0000256" key="1">
    <source>
        <dbReference type="SAM" id="MobiDB-lite"/>
    </source>
</evidence>
<dbReference type="InterPro" id="IPR014153">
    <property type="entry name" value="Ds_break_AddB"/>
</dbReference>
<dbReference type="Gene3D" id="3.90.320.10">
    <property type="match status" value="1"/>
</dbReference>
<dbReference type="InterPro" id="IPR038726">
    <property type="entry name" value="PDDEXK_AddAB-type"/>
</dbReference>
<evidence type="ECO:0000259" key="2">
    <source>
        <dbReference type="Pfam" id="PF12705"/>
    </source>
</evidence>
<dbReference type="InterPro" id="IPR027417">
    <property type="entry name" value="P-loop_NTPase"/>
</dbReference>
<accession>A0ABV3Z5J0</accession>